<evidence type="ECO:0000256" key="2">
    <source>
        <dbReference type="ARBA" id="ARBA00022670"/>
    </source>
</evidence>
<feature type="domain" description="PDZ" evidence="4">
    <location>
        <begin position="244"/>
        <end position="349"/>
    </location>
</feature>
<organism evidence="5 6">
    <name type="scientific">Halorhabdus utahensis (strain DSM 12940 / JCM 11049 / AX-2)</name>
    <dbReference type="NCBI Taxonomy" id="519442"/>
    <lineage>
        <taxon>Archaea</taxon>
        <taxon>Methanobacteriati</taxon>
        <taxon>Methanobacteriota</taxon>
        <taxon>Stenosarchaea group</taxon>
        <taxon>Halobacteria</taxon>
        <taxon>Halobacteriales</taxon>
        <taxon>Haloarculaceae</taxon>
        <taxon>Halorhabdus</taxon>
    </lineage>
</organism>
<dbReference type="PRINTS" id="PR00834">
    <property type="entry name" value="PROTEASES2C"/>
</dbReference>
<evidence type="ECO:0000313" key="5">
    <source>
        <dbReference type="EMBL" id="ACV12912.1"/>
    </source>
</evidence>
<comment type="similarity">
    <text evidence="1">Belongs to the peptidase S1C family.</text>
</comment>
<dbReference type="InterPro" id="IPR009003">
    <property type="entry name" value="Peptidase_S1_PA"/>
</dbReference>
<dbReference type="EMBL" id="CP001687">
    <property type="protein sequence ID" value="ACV12912.1"/>
    <property type="molecule type" value="Genomic_DNA"/>
</dbReference>
<sequence>MAVLGLAGCVESPTGDVATSASEQSAPTTNTTVENQVDEPATDDRSRYADVYRSVSDSVVQIRVITPFGTAGTGSGFVYDERHLVTNEHVVSNAEELYVRYPSTGWREASVVGTDSDSDLAVLSVDEHPPAAGSLSLVEDEPAVGTEVVAIGNPYGLSGSVSAGIVSGVDRTLSSPGEFSIPDTIQTDAAVNPGNSGGPLVNLEGEVVGVISAGQGDNIGLAISSALTRNVVPALIETGSYEHPYLGIRLLDVTPAVAEANDLSEASGVYVTETIEGDPSDGVLQGATEETVVNGQSIPVGGDVITHIEGEPTPTSQQLGSVLALETQVGQPATIRVLRDGATETLEVTIGSRSEAE</sequence>
<dbReference type="SUPFAM" id="SSF50156">
    <property type="entry name" value="PDZ domain-like"/>
    <property type="match status" value="1"/>
</dbReference>
<dbReference type="Pfam" id="PF13365">
    <property type="entry name" value="Trypsin_2"/>
    <property type="match status" value="1"/>
</dbReference>
<dbReference type="eggNOG" id="arCOG02833">
    <property type="taxonomic scope" value="Archaea"/>
</dbReference>
<dbReference type="PANTHER" id="PTHR43343:SF3">
    <property type="entry name" value="PROTEASE DO-LIKE 8, CHLOROPLASTIC"/>
    <property type="match status" value="1"/>
</dbReference>
<reference evidence="5 6" key="1">
    <citation type="journal article" date="2009" name="Stand. Genomic Sci.">
        <title>Complete genome sequence of Halorhabdus utahensis type strain (AX-2).</title>
        <authorList>
            <person name="Anderson I."/>
            <person name="Tindall B.J."/>
            <person name="Pomrenke H."/>
            <person name="Goker M."/>
            <person name="Lapidus A."/>
            <person name="Nolan M."/>
            <person name="Copeland A."/>
            <person name="Glavina Del Rio T."/>
            <person name="Chen F."/>
            <person name="Tice H."/>
            <person name="Cheng J.F."/>
            <person name="Lucas S."/>
            <person name="Chertkov O."/>
            <person name="Bruce D."/>
            <person name="Brettin T."/>
            <person name="Detter J.C."/>
            <person name="Han C."/>
            <person name="Goodwin L."/>
            <person name="Land M."/>
            <person name="Hauser L."/>
            <person name="Chang Y.J."/>
            <person name="Jeffries C.D."/>
            <person name="Pitluck S."/>
            <person name="Pati A."/>
            <person name="Mavromatis K."/>
            <person name="Ivanova N."/>
            <person name="Ovchinnikova G."/>
            <person name="Chen A."/>
            <person name="Palaniappan K."/>
            <person name="Chain P."/>
            <person name="Rohde M."/>
            <person name="Bristow J."/>
            <person name="Eisen J.A."/>
            <person name="Markowitz V."/>
            <person name="Hugenholtz P."/>
            <person name="Kyrpides N.C."/>
            <person name="Klenk H.P."/>
        </authorList>
    </citation>
    <scope>NUCLEOTIDE SEQUENCE [LARGE SCALE GENOMIC DNA]</scope>
    <source>
        <strain evidence="6">DSM 12940 / JCM 11049 / AX-2</strain>
    </source>
</reference>
<accession>C7NQG9</accession>
<dbReference type="HOGENOM" id="CLU_020120_2_2_2"/>
<gene>
    <name evidence="5" type="ordered locus">Huta_2751</name>
</gene>
<keyword evidence="6" id="KW-1185">Reference proteome</keyword>
<dbReference type="GO" id="GO:0006508">
    <property type="term" value="P:proteolysis"/>
    <property type="evidence" value="ECO:0007669"/>
    <property type="project" value="UniProtKB-KW"/>
</dbReference>
<dbReference type="InterPro" id="IPR001940">
    <property type="entry name" value="Peptidase_S1C"/>
</dbReference>
<protein>
    <submittedName>
        <fullName evidence="5">Peptidase S1 and S6 chymotrypsin/Hap</fullName>
    </submittedName>
</protein>
<dbReference type="InterPro" id="IPR051201">
    <property type="entry name" value="Chloro_Bact_Ser_Proteases"/>
</dbReference>
<dbReference type="PANTHER" id="PTHR43343">
    <property type="entry name" value="PEPTIDASE S12"/>
    <property type="match status" value="1"/>
</dbReference>
<dbReference type="STRING" id="519442.Huta_2751"/>
<keyword evidence="2" id="KW-0645">Protease</keyword>
<evidence type="ECO:0000313" key="6">
    <source>
        <dbReference type="Proteomes" id="UP000002071"/>
    </source>
</evidence>
<dbReference type="InterPro" id="IPR043504">
    <property type="entry name" value="Peptidase_S1_PA_chymotrypsin"/>
</dbReference>
<keyword evidence="3" id="KW-0378">Hydrolase</keyword>
<evidence type="ECO:0000256" key="1">
    <source>
        <dbReference type="ARBA" id="ARBA00010541"/>
    </source>
</evidence>
<dbReference type="KEGG" id="hut:Huta_2751"/>
<dbReference type="Pfam" id="PF13180">
    <property type="entry name" value="PDZ_2"/>
    <property type="match status" value="1"/>
</dbReference>
<dbReference type="GO" id="GO:0004252">
    <property type="term" value="F:serine-type endopeptidase activity"/>
    <property type="evidence" value="ECO:0007669"/>
    <property type="project" value="InterPro"/>
</dbReference>
<evidence type="ECO:0000259" key="4">
    <source>
        <dbReference type="Pfam" id="PF13180"/>
    </source>
</evidence>
<name>C7NQG9_HALUD</name>
<dbReference type="Gene3D" id="2.40.10.10">
    <property type="entry name" value="Trypsin-like serine proteases"/>
    <property type="match status" value="2"/>
</dbReference>
<dbReference type="Proteomes" id="UP000002071">
    <property type="component" value="Chromosome"/>
</dbReference>
<evidence type="ECO:0000256" key="3">
    <source>
        <dbReference type="ARBA" id="ARBA00022801"/>
    </source>
</evidence>
<dbReference type="Gene3D" id="2.30.42.10">
    <property type="match status" value="1"/>
</dbReference>
<proteinExistence type="inferred from homology"/>
<dbReference type="InterPro" id="IPR036034">
    <property type="entry name" value="PDZ_sf"/>
</dbReference>
<dbReference type="SUPFAM" id="SSF50494">
    <property type="entry name" value="Trypsin-like serine proteases"/>
    <property type="match status" value="1"/>
</dbReference>
<dbReference type="AlphaFoldDB" id="C7NQG9"/>
<dbReference type="InterPro" id="IPR001478">
    <property type="entry name" value="PDZ"/>
</dbReference>